<feature type="transmembrane region" description="Helical" evidence="10">
    <location>
        <begin position="184"/>
        <end position="205"/>
    </location>
</feature>
<sequence>MANIHRLNDDGFDRRLRLGFSNPNQNQILDPNLKIPFVSQVPPEEQDPRKESFWQMLKINLCPSFKINSITFSILVINSFVFVLECYQTTGFGQSLLEINQKSLIDMGAVVPIDIREKGQYYRVLFAMFMHASFVHLLFNQISLFIILSAIEYSYGLLNTTIIYLLSGIGANMLAANFGIDYDIYVGCSGAVTGLLACVLSYFILNWNKLEVLGPMREYILCIFIMFMLLAFLFPGPSSISTYSNIGGFLAGLFSGLAIPEPAQQGSYEKYAKISGWVLLSTFFVLILLSLYIHQ</sequence>
<dbReference type="InParanoid" id="Q22SB6"/>
<keyword evidence="4 10" id="KW-0645">Protease</keyword>
<dbReference type="AlphaFoldDB" id="Q22SB6"/>
<dbReference type="STRING" id="312017.Q22SB6"/>
<comment type="catalytic activity">
    <reaction evidence="1 10">
        <text>Cleaves type-1 transmembrane domains using a catalytic dyad composed of serine and histidine that are contributed by different transmembrane domains.</text>
        <dbReference type="EC" id="3.4.21.105"/>
    </reaction>
</comment>
<keyword evidence="9 10" id="KW-0472">Membrane</keyword>
<dbReference type="GeneID" id="7832657"/>
<dbReference type="SUPFAM" id="SSF144091">
    <property type="entry name" value="Rhomboid-like"/>
    <property type="match status" value="1"/>
</dbReference>
<comment type="function">
    <text evidence="10">Serine protease involved in intramembrane proteolysis.</text>
</comment>
<keyword evidence="6 10" id="KW-0378">Hydrolase</keyword>
<evidence type="ECO:0000259" key="11">
    <source>
        <dbReference type="Pfam" id="PF01694"/>
    </source>
</evidence>
<dbReference type="eggNOG" id="KOG2289">
    <property type="taxonomic scope" value="Eukaryota"/>
</dbReference>
<dbReference type="EC" id="3.4.21.105" evidence="10"/>
<evidence type="ECO:0000256" key="8">
    <source>
        <dbReference type="ARBA" id="ARBA00022989"/>
    </source>
</evidence>
<evidence type="ECO:0000313" key="12">
    <source>
        <dbReference type="EMBL" id="EAR87856.1"/>
    </source>
</evidence>
<dbReference type="KEGG" id="tet:TTHERM_00006200"/>
<dbReference type="PANTHER" id="PTHR22936">
    <property type="entry name" value="RHOMBOID-RELATED"/>
    <property type="match status" value="1"/>
</dbReference>
<feature type="transmembrane region" description="Helical" evidence="10">
    <location>
        <begin position="65"/>
        <end position="84"/>
    </location>
</feature>
<proteinExistence type="inferred from homology"/>
<keyword evidence="5 10" id="KW-0812">Transmembrane</keyword>
<feature type="transmembrane region" description="Helical" evidence="10">
    <location>
        <begin position="217"/>
        <end position="234"/>
    </location>
</feature>
<organism evidence="12 13">
    <name type="scientific">Tetrahymena thermophila (strain SB210)</name>
    <dbReference type="NCBI Taxonomy" id="312017"/>
    <lineage>
        <taxon>Eukaryota</taxon>
        <taxon>Sar</taxon>
        <taxon>Alveolata</taxon>
        <taxon>Ciliophora</taxon>
        <taxon>Intramacronucleata</taxon>
        <taxon>Oligohymenophorea</taxon>
        <taxon>Hymenostomatida</taxon>
        <taxon>Tetrahymenina</taxon>
        <taxon>Tetrahymenidae</taxon>
        <taxon>Tetrahymena</taxon>
    </lineage>
</organism>
<dbReference type="Proteomes" id="UP000009168">
    <property type="component" value="Unassembled WGS sequence"/>
</dbReference>
<evidence type="ECO:0000256" key="3">
    <source>
        <dbReference type="ARBA" id="ARBA00009045"/>
    </source>
</evidence>
<dbReference type="PANTHER" id="PTHR22936:SF69">
    <property type="entry name" value="RHOMBOID-LIKE PROTEIN"/>
    <property type="match status" value="1"/>
</dbReference>
<feature type="transmembrane region" description="Helical" evidence="10">
    <location>
        <begin position="124"/>
        <end position="148"/>
    </location>
</feature>
<feature type="domain" description="Peptidase S54 rhomboid" evidence="11">
    <location>
        <begin position="118"/>
        <end position="258"/>
    </location>
</feature>
<comment type="caution">
    <text evidence="10">Lacks conserved residue(s) required for the propagation of feature annotation.</text>
</comment>
<dbReference type="GO" id="GO:0004252">
    <property type="term" value="F:serine-type endopeptidase activity"/>
    <property type="evidence" value="ECO:0007669"/>
    <property type="project" value="InterPro"/>
</dbReference>
<dbReference type="OMA" id="YIFSGAM"/>
<dbReference type="EMBL" id="GG662845">
    <property type="protein sequence ID" value="EAR87856.1"/>
    <property type="molecule type" value="Genomic_DNA"/>
</dbReference>
<accession>Q22SB6</accession>
<dbReference type="RefSeq" id="XP_001008101.1">
    <property type="nucleotide sequence ID" value="XM_001008101.3"/>
</dbReference>
<comment type="subcellular location">
    <subcellularLocation>
        <location evidence="2 10">Membrane</location>
        <topology evidence="2 10">Multi-pass membrane protein</topology>
    </subcellularLocation>
</comment>
<dbReference type="OrthoDB" id="418595at2759"/>
<dbReference type="InterPro" id="IPR022764">
    <property type="entry name" value="Peptidase_S54_rhomboid_dom"/>
</dbReference>
<evidence type="ECO:0000256" key="9">
    <source>
        <dbReference type="ARBA" id="ARBA00023136"/>
    </source>
</evidence>
<feature type="transmembrane region" description="Helical" evidence="10">
    <location>
        <begin position="271"/>
        <end position="293"/>
    </location>
</feature>
<gene>
    <name evidence="12" type="ORF">TTHERM_00006200</name>
</gene>
<name>Q22SB6_TETTS</name>
<dbReference type="Pfam" id="PF01694">
    <property type="entry name" value="Rhomboid"/>
    <property type="match status" value="1"/>
</dbReference>
<evidence type="ECO:0000313" key="13">
    <source>
        <dbReference type="Proteomes" id="UP000009168"/>
    </source>
</evidence>
<comment type="similarity">
    <text evidence="3 10">Belongs to the peptidase S54 family.</text>
</comment>
<dbReference type="Gene3D" id="1.20.1540.10">
    <property type="entry name" value="Rhomboid-like"/>
    <property type="match status" value="1"/>
</dbReference>
<dbReference type="FunCoup" id="Q22SB6">
    <property type="interactions" value="1"/>
</dbReference>
<dbReference type="GO" id="GO:0006508">
    <property type="term" value="P:proteolysis"/>
    <property type="evidence" value="ECO:0007669"/>
    <property type="project" value="UniProtKB-KW"/>
</dbReference>
<keyword evidence="13" id="KW-1185">Reference proteome</keyword>
<feature type="transmembrane region" description="Helical" evidence="10">
    <location>
        <begin position="155"/>
        <end position="178"/>
    </location>
</feature>
<dbReference type="HOGENOM" id="CLU_944883_0_0_1"/>
<evidence type="ECO:0000256" key="5">
    <source>
        <dbReference type="ARBA" id="ARBA00022692"/>
    </source>
</evidence>
<protein>
    <recommendedName>
        <fullName evidence="10">Rhomboid-like protease</fullName>
        <ecNumber evidence="10">3.4.21.105</ecNumber>
    </recommendedName>
</protein>
<evidence type="ECO:0000256" key="2">
    <source>
        <dbReference type="ARBA" id="ARBA00004141"/>
    </source>
</evidence>
<evidence type="ECO:0000256" key="1">
    <source>
        <dbReference type="ARBA" id="ARBA00000156"/>
    </source>
</evidence>
<keyword evidence="8 10" id="KW-1133">Transmembrane helix</keyword>
<evidence type="ECO:0000256" key="4">
    <source>
        <dbReference type="ARBA" id="ARBA00022670"/>
    </source>
</evidence>
<keyword evidence="7 10" id="KW-0720">Serine protease</keyword>
<evidence type="ECO:0000256" key="6">
    <source>
        <dbReference type="ARBA" id="ARBA00022801"/>
    </source>
</evidence>
<evidence type="ECO:0000256" key="10">
    <source>
        <dbReference type="RuleBase" id="RU362115"/>
    </source>
</evidence>
<dbReference type="InterPro" id="IPR002610">
    <property type="entry name" value="Peptidase_S54_rhomboid-like"/>
</dbReference>
<dbReference type="GO" id="GO:0016020">
    <property type="term" value="C:membrane"/>
    <property type="evidence" value="ECO:0007669"/>
    <property type="project" value="UniProtKB-SubCell"/>
</dbReference>
<dbReference type="InterPro" id="IPR035952">
    <property type="entry name" value="Rhomboid-like_sf"/>
</dbReference>
<evidence type="ECO:0000256" key="7">
    <source>
        <dbReference type="ARBA" id="ARBA00022825"/>
    </source>
</evidence>
<reference evidence="13" key="1">
    <citation type="journal article" date="2006" name="PLoS Biol.">
        <title>Macronuclear genome sequence of the ciliate Tetrahymena thermophila, a model eukaryote.</title>
        <authorList>
            <person name="Eisen J.A."/>
            <person name="Coyne R.S."/>
            <person name="Wu M."/>
            <person name="Wu D."/>
            <person name="Thiagarajan M."/>
            <person name="Wortman J.R."/>
            <person name="Badger J.H."/>
            <person name="Ren Q."/>
            <person name="Amedeo P."/>
            <person name="Jones K.M."/>
            <person name="Tallon L.J."/>
            <person name="Delcher A.L."/>
            <person name="Salzberg S.L."/>
            <person name="Silva J.C."/>
            <person name="Haas B.J."/>
            <person name="Majoros W.H."/>
            <person name="Farzad M."/>
            <person name="Carlton J.M."/>
            <person name="Smith R.K. Jr."/>
            <person name="Garg J."/>
            <person name="Pearlman R.E."/>
            <person name="Karrer K.M."/>
            <person name="Sun L."/>
            <person name="Manning G."/>
            <person name="Elde N.C."/>
            <person name="Turkewitz A.P."/>
            <person name="Asai D.J."/>
            <person name="Wilkes D.E."/>
            <person name="Wang Y."/>
            <person name="Cai H."/>
            <person name="Collins K."/>
            <person name="Stewart B.A."/>
            <person name="Lee S.R."/>
            <person name="Wilamowska K."/>
            <person name="Weinberg Z."/>
            <person name="Ruzzo W.L."/>
            <person name="Wloga D."/>
            <person name="Gaertig J."/>
            <person name="Frankel J."/>
            <person name="Tsao C.-C."/>
            <person name="Gorovsky M.A."/>
            <person name="Keeling P.J."/>
            <person name="Waller R.F."/>
            <person name="Patron N.J."/>
            <person name="Cherry J.M."/>
            <person name="Stover N.A."/>
            <person name="Krieger C.J."/>
            <person name="del Toro C."/>
            <person name="Ryder H.F."/>
            <person name="Williamson S.C."/>
            <person name="Barbeau R.A."/>
            <person name="Hamilton E.P."/>
            <person name="Orias E."/>
        </authorList>
    </citation>
    <scope>NUCLEOTIDE SEQUENCE [LARGE SCALE GENOMIC DNA]</scope>
    <source>
        <strain evidence="13">SB210</strain>
    </source>
</reference>